<dbReference type="KEGG" id="nmv:NITMOv2_1593"/>
<protein>
    <submittedName>
        <fullName evidence="1">Uncharacterized protein</fullName>
    </submittedName>
</protein>
<keyword evidence="2" id="KW-1185">Reference proteome</keyword>
<dbReference type="STRING" id="42253.NITMOv2_1593"/>
<evidence type="ECO:0000313" key="2">
    <source>
        <dbReference type="Proteomes" id="UP000069205"/>
    </source>
</evidence>
<organism evidence="1 2">
    <name type="scientific">Nitrospira moscoviensis</name>
    <dbReference type="NCBI Taxonomy" id="42253"/>
    <lineage>
        <taxon>Bacteria</taxon>
        <taxon>Pseudomonadati</taxon>
        <taxon>Nitrospirota</taxon>
        <taxon>Nitrospiria</taxon>
        <taxon>Nitrospirales</taxon>
        <taxon>Nitrospiraceae</taxon>
        <taxon>Nitrospira</taxon>
    </lineage>
</organism>
<accession>A0A0K2GBQ1</accession>
<dbReference type="AlphaFoldDB" id="A0A0K2GBQ1"/>
<gene>
    <name evidence="1" type="ORF">NITMOv2_1593</name>
</gene>
<sequence>MMFRRGTGLIAGPPISRPKPALVTVATPTPPLISIPGSVRSSTSAINSAPCVQSGSSPASLITLQIARVSTRSHRARAKVTRVRFGSVVSMSDSMVLLTRQRVAALAAAAAQAPVVYPVRKPFRLFGGTLLLIAHLSVHSTRRSKHARRLAARSRL</sequence>
<dbReference type="EMBL" id="CP011801">
    <property type="protein sequence ID" value="ALA58017.1"/>
    <property type="molecule type" value="Genomic_DNA"/>
</dbReference>
<reference evidence="1 2" key="1">
    <citation type="journal article" date="2015" name="Proc. Natl. Acad. Sci. U.S.A.">
        <title>Expanded metabolic versatility of ubiquitous nitrite-oxidizing bacteria from the genus Nitrospira.</title>
        <authorList>
            <person name="Koch H."/>
            <person name="Lucker S."/>
            <person name="Albertsen M."/>
            <person name="Kitzinger K."/>
            <person name="Herbold C."/>
            <person name="Spieck E."/>
            <person name="Nielsen P.H."/>
            <person name="Wagner M."/>
            <person name="Daims H."/>
        </authorList>
    </citation>
    <scope>NUCLEOTIDE SEQUENCE [LARGE SCALE GENOMIC DNA]</scope>
    <source>
        <strain evidence="1 2">NSP M-1</strain>
    </source>
</reference>
<proteinExistence type="predicted"/>
<dbReference type="Proteomes" id="UP000069205">
    <property type="component" value="Chromosome"/>
</dbReference>
<name>A0A0K2GBQ1_NITMO</name>
<evidence type="ECO:0000313" key="1">
    <source>
        <dbReference type="EMBL" id="ALA58017.1"/>
    </source>
</evidence>